<proteinExistence type="inferred from homology"/>
<protein>
    <submittedName>
        <fullName evidence="9">Acyl-CoA dehydrogenase family protein</fullName>
        <ecNumber evidence="9">1.-.-.-</ecNumber>
    </submittedName>
</protein>
<comment type="cofactor">
    <cofactor evidence="1 5">
        <name>FAD</name>
        <dbReference type="ChEBI" id="CHEBI:57692"/>
    </cofactor>
</comment>
<dbReference type="InterPro" id="IPR009100">
    <property type="entry name" value="AcylCoA_DH/oxidase_NM_dom_sf"/>
</dbReference>
<evidence type="ECO:0000259" key="7">
    <source>
        <dbReference type="Pfam" id="PF02770"/>
    </source>
</evidence>
<dbReference type="InterPro" id="IPR006091">
    <property type="entry name" value="Acyl-CoA_Oxase/DH_mid-dom"/>
</dbReference>
<dbReference type="InterPro" id="IPR037069">
    <property type="entry name" value="AcylCoA_DH/ox_N_sf"/>
</dbReference>
<dbReference type="Pfam" id="PF02771">
    <property type="entry name" value="Acyl-CoA_dh_N"/>
    <property type="match status" value="1"/>
</dbReference>
<accession>A0ABV5CZX9</accession>
<organism evidence="9 10">
    <name type="scientific">Polymorphospora lycopeni</name>
    <dbReference type="NCBI Taxonomy" id="3140240"/>
    <lineage>
        <taxon>Bacteria</taxon>
        <taxon>Bacillati</taxon>
        <taxon>Actinomycetota</taxon>
        <taxon>Actinomycetes</taxon>
        <taxon>Micromonosporales</taxon>
        <taxon>Micromonosporaceae</taxon>
        <taxon>Polymorphospora</taxon>
    </lineage>
</organism>
<dbReference type="PANTHER" id="PTHR43884:SF12">
    <property type="entry name" value="ISOVALERYL-COA DEHYDROGENASE, MITOCHONDRIAL-RELATED"/>
    <property type="match status" value="1"/>
</dbReference>
<dbReference type="InterPro" id="IPR036250">
    <property type="entry name" value="AcylCo_DH-like_C"/>
</dbReference>
<dbReference type="Gene3D" id="1.20.140.10">
    <property type="entry name" value="Butyryl-CoA Dehydrogenase, subunit A, domain 3"/>
    <property type="match status" value="1"/>
</dbReference>
<dbReference type="PANTHER" id="PTHR43884">
    <property type="entry name" value="ACYL-COA DEHYDROGENASE"/>
    <property type="match status" value="1"/>
</dbReference>
<keyword evidence="4 5" id="KW-0274">FAD</keyword>
<feature type="domain" description="Acyl-CoA oxidase/dehydrogenase middle" evidence="7">
    <location>
        <begin position="121"/>
        <end position="214"/>
    </location>
</feature>
<dbReference type="SUPFAM" id="SSF56645">
    <property type="entry name" value="Acyl-CoA dehydrogenase NM domain-like"/>
    <property type="match status" value="1"/>
</dbReference>
<reference evidence="9 10" key="1">
    <citation type="submission" date="2024-04" db="EMBL/GenBank/DDBJ databases">
        <title>Polymorphospora sp. isolated from Baiyangdian Lake in Xiong'an New Area.</title>
        <authorList>
            <person name="Zhang X."/>
            <person name="Liu J."/>
        </authorList>
    </citation>
    <scope>NUCLEOTIDE SEQUENCE [LARGE SCALE GENOMIC DNA]</scope>
    <source>
        <strain evidence="9 10">2-325</strain>
    </source>
</reference>
<dbReference type="Gene3D" id="2.40.110.10">
    <property type="entry name" value="Butyryl-CoA Dehydrogenase, subunit A, domain 2"/>
    <property type="match status" value="1"/>
</dbReference>
<evidence type="ECO:0000259" key="6">
    <source>
        <dbReference type="Pfam" id="PF00441"/>
    </source>
</evidence>
<dbReference type="CDD" id="cd00567">
    <property type="entry name" value="ACAD"/>
    <property type="match status" value="1"/>
</dbReference>
<dbReference type="RefSeq" id="WP_375736607.1">
    <property type="nucleotide sequence ID" value="NZ_JBCGDC010000151.1"/>
</dbReference>
<dbReference type="InterPro" id="IPR013786">
    <property type="entry name" value="AcylCoA_DH/ox_N"/>
</dbReference>
<dbReference type="Pfam" id="PF00441">
    <property type="entry name" value="Acyl-CoA_dh_1"/>
    <property type="match status" value="1"/>
</dbReference>
<dbReference type="Proteomes" id="UP001582793">
    <property type="component" value="Unassembled WGS sequence"/>
</dbReference>
<dbReference type="EC" id="1.-.-.-" evidence="9"/>
<evidence type="ECO:0000259" key="8">
    <source>
        <dbReference type="Pfam" id="PF02771"/>
    </source>
</evidence>
<dbReference type="Gene3D" id="1.10.540.10">
    <property type="entry name" value="Acyl-CoA dehydrogenase/oxidase, N-terminal domain"/>
    <property type="match status" value="1"/>
</dbReference>
<evidence type="ECO:0000256" key="4">
    <source>
        <dbReference type="ARBA" id="ARBA00022827"/>
    </source>
</evidence>
<dbReference type="GO" id="GO:0016491">
    <property type="term" value="F:oxidoreductase activity"/>
    <property type="evidence" value="ECO:0007669"/>
    <property type="project" value="UniProtKB-KW"/>
</dbReference>
<evidence type="ECO:0000313" key="9">
    <source>
        <dbReference type="EMBL" id="MFB6397547.1"/>
    </source>
</evidence>
<evidence type="ECO:0000256" key="1">
    <source>
        <dbReference type="ARBA" id="ARBA00001974"/>
    </source>
</evidence>
<evidence type="ECO:0000256" key="3">
    <source>
        <dbReference type="ARBA" id="ARBA00022630"/>
    </source>
</evidence>
<comment type="similarity">
    <text evidence="2 5">Belongs to the acyl-CoA dehydrogenase family.</text>
</comment>
<comment type="caution">
    <text evidence="9">The sequence shown here is derived from an EMBL/GenBank/DDBJ whole genome shotgun (WGS) entry which is preliminary data.</text>
</comment>
<keyword evidence="3 5" id="KW-0285">Flavoprotein</keyword>
<keyword evidence="5 9" id="KW-0560">Oxidoreductase</keyword>
<gene>
    <name evidence="9" type="ORF">AAFH96_31310</name>
</gene>
<dbReference type="PIRSF" id="PIRSF016578">
    <property type="entry name" value="HsaA"/>
    <property type="match status" value="1"/>
</dbReference>
<dbReference type="EMBL" id="JBCGDC010000151">
    <property type="protein sequence ID" value="MFB6397547.1"/>
    <property type="molecule type" value="Genomic_DNA"/>
</dbReference>
<feature type="domain" description="Acyl-CoA dehydrogenase/oxidase N-terminal" evidence="8">
    <location>
        <begin position="6"/>
        <end position="116"/>
    </location>
</feature>
<keyword evidence="10" id="KW-1185">Reference proteome</keyword>
<feature type="domain" description="Acyl-CoA dehydrogenase/oxidase C-terminal" evidence="6">
    <location>
        <begin position="229"/>
        <end position="375"/>
    </location>
</feature>
<dbReference type="SUPFAM" id="SSF47203">
    <property type="entry name" value="Acyl-CoA dehydrogenase C-terminal domain-like"/>
    <property type="match status" value="1"/>
</dbReference>
<evidence type="ECO:0000313" key="10">
    <source>
        <dbReference type="Proteomes" id="UP001582793"/>
    </source>
</evidence>
<sequence>MNFDLTPEQEELRARIRAFAATHVAPDYQAADARGAPRPGLYADLAGAGLLGLRIATGYGGLGRDAVSTGVALEELARADFNACYPALNAALIADVLAANGDQAQRDRWLSPIADGSAIVALCLTEPDHGTDAAAVEMRAEPDGDKGWRLSGVKSSIMLGGYATHGLVFARTGAAGPHGITAFYARLDDAHVARRTTTDVGNRSAGRAELTFDALPVDADDVVAGPGLGFVQVMRGFDYSRALISLICVGAASASLDEAFDHARERHAFGQPIGRFQGLSFPLVEHATYLHAARLLAYEALWRKDAGQDHRLAANMAKWWAPRAAFEAAHQALLTFGQHGWGDESPLGQRMRDVMGLEIGDGTAQVTKLVVARLLLGRDSAP</sequence>
<evidence type="ECO:0000256" key="2">
    <source>
        <dbReference type="ARBA" id="ARBA00009347"/>
    </source>
</evidence>
<name>A0ABV5CZX9_9ACTN</name>
<dbReference type="Pfam" id="PF02770">
    <property type="entry name" value="Acyl-CoA_dh_M"/>
    <property type="match status" value="1"/>
</dbReference>
<evidence type="ECO:0000256" key="5">
    <source>
        <dbReference type="RuleBase" id="RU362125"/>
    </source>
</evidence>
<dbReference type="InterPro" id="IPR046373">
    <property type="entry name" value="Acyl-CoA_Oxase/DH_mid-dom_sf"/>
</dbReference>
<dbReference type="InterPro" id="IPR009075">
    <property type="entry name" value="AcylCo_DH/oxidase_C"/>
</dbReference>